<dbReference type="InterPro" id="IPR050388">
    <property type="entry name" value="ABC_Ni/Peptide_Import"/>
</dbReference>
<evidence type="ECO:0000256" key="1">
    <source>
        <dbReference type="ARBA" id="ARBA00004202"/>
    </source>
</evidence>
<evidence type="ECO:0000256" key="2">
    <source>
        <dbReference type="ARBA" id="ARBA00005417"/>
    </source>
</evidence>
<proteinExistence type="inferred from homology"/>
<keyword evidence="3" id="KW-0813">Transport</keyword>
<keyword evidence="5" id="KW-0547">Nucleotide-binding</keyword>
<gene>
    <name evidence="9" type="ORF">G7070_14795</name>
</gene>
<evidence type="ECO:0000256" key="7">
    <source>
        <dbReference type="ARBA" id="ARBA00023136"/>
    </source>
</evidence>
<reference evidence="9 10" key="1">
    <citation type="submission" date="2020-03" db="EMBL/GenBank/DDBJ databases">
        <title>Propioniciclava sp. nov., isolated from Hydrophilus acuminatus.</title>
        <authorList>
            <person name="Hyun D.-W."/>
            <person name="Bae J.-W."/>
        </authorList>
    </citation>
    <scope>NUCLEOTIDE SEQUENCE [LARGE SCALE GENOMIC DNA]</scope>
    <source>
        <strain evidence="9 10">HDW11</strain>
    </source>
</reference>
<comment type="subcellular location">
    <subcellularLocation>
        <location evidence="1">Cell membrane</location>
        <topology evidence="1">Peripheral membrane protein</topology>
    </subcellularLocation>
</comment>
<name>A0A6G7Y9E0_9ACTN</name>
<comment type="similarity">
    <text evidence="2">Belongs to the ABC transporter superfamily.</text>
</comment>
<keyword evidence="6 9" id="KW-0067">ATP-binding</keyword>
<dbReference type="EMBL" id="CP049865">
    <property type="protein sequence ID" value="QIK73296.1"/>
    <property type="molecule type" value="Genomic_DNA"/>
</dbReference>
<dbReference type="GO" id="GO:0005886">
    <property type="term" value="C:plasma membrane"/>
    <property type="evidence" value="ECO:0007669"/>
    <property type="project" value="UniProtKB-SubCell"/>
</dbReference>
<dbReference type="Pfam" id="PF00005">
    <property type="entry name" value="ABC_tran"/>
    <property type="match status" value="1"/>
</dbReference>
<evidence type="ECO:0000313" key="9">
    <source>
        <dbReference type="EMBL" id="QIK73296.1"/>
    </source>
</evidence>
<keyword evidence="4" id="KW-1003">Cell membrane</keyword>
<dbReference type="PROSITE" id="PS50893">
    <property type="entry name" value="ABC_TRANSPORTER_2"/>
    <property type="match status" value="1"/>
</dbReference>
<feature type="domain" description="ABC transporter" evidence="8">
    <location>
        <begin position="4"/>
        <end position="250"/>
    </location>
</feature>
<dbReference type="GO" id="GO:0005524">
    <property type="term" value="F:ATP binding"/>
    <property type="evidence" value="ECO:0007669"/>
    <property type="project" value="UniProtKB-KW"/>
</dbReference>
<dbReference type="RefSeq" id="WP_166234365.1">
    <property type="nucleotide sequence ID" value="NZ_CP049865.1"/>
</dbReference>
<dbReference type="CDD" id="cd03257">
    <property type="entry name" value="ABC_NikE_OppD_transporters"/>
    <property type="match status" value="1"/>
</dbReference>
<dbReference type="Proteomes" id="UP000501058">
    <property type="component" value="Chromosome"/>
</dbReference>
<dbReference type="PANTHER" id="PTHR43297:SF2">
    <property type="entry name" value="DIPEPTIDE TRANSPORT ATP-BINDING PROTEIN DPPD"/>
    <property type="match status" value="1"/>
</dbReference>
<evidence type="ECO:0000256" key="4">
    <source>
        <dbReference type="ARBA" id="ARBA00022475"/>
    </source>
</evidence>
<evidence type="ECO:0000313" key="10">
    <source>
        <dbReference type="Proteomes" id="UP000501058"/>
    </source>
</evidence>
<dbReference type="InterPro" id="IPR003439">
    <property type="entry name" value="ABC_transporter-like_ATP-bd"/>
</dbReference>
<dbReference type="GO" id="GO:0016887">
    <property type="term" value="F:ATP hydrolysis activity"/>
    <property type="evidence" value="ECO:0007669"/>
    <property type="project" value="InterPro"/>
</dbReference>
<dbReference type="InterPro" id="IPR003593">
    <property type="entry name" value="AAA+_ATPase"/>
</dbReference>
<sequence length="275" mass="29298">MSRLSVRDLTIAFGRRPPVVTGVEFDLEPGGRLGLVGESGSGKTVTALAIMGLLPENARVTGSIRLGDTEIVGLGDRAMAKLRGDRLGMIFQEPMTALDPTMTAGRQVAEAFRLHRDRDAGRARQAVWDMLAAVGFDDPQRIADSYPHQLSGGQRQRVVTAMALINRPAVVLCDEPTTALDVTVQERVLQVLDGVLDAAGASCLFISHDLAVVSQLCSEVAVMLEGRIVERGPAEQVFARPTHPYTAGLVGAGRLDLLEPGTPLPTVTDAARSAR</sequence>
<dbReference type="SMART" id="SM00382">
    <property type="entry name" value="AAA"/>
    <property type="match status" value="1"/>
</dbReference>
<protein>
    <submittedName>
        <fullName evidence="9">ABC transporter ATP-binding protein</fullName>
    </submittedName>
</protein>
<accession>A0A6G7Y9E0</accession>
<dbReference type="Gene3D" id="3.40.50.300">
    <property type="entry name" value="P-loop containing nucleotide triphosphate hydrolases"/>
    <property type="match status" value="1"/>
</dbReference>
<dbReference type="InterPro" id="IPR027417">
    <property type="entry name" value="P-loop_NTPase"/>
</dbReference>
<dbReference type="AlphaFoldDB" id="A0A6G7Y9E0"/>
<dbReference type="KEGG" id="prv:G7070_14795"/>
<dbReference type="SUPFAM" id="SSF52540">
    <property type="entry name" value="P-loop containing nucleoside triphosphate hydrolases"/>
    <property type="match status" value="1"/>
</dbReference>
<organism evidence="9 10">
    <name type="scientific">Propioniciclava coleopterorum</name>
    <dbReference type="NCBI Taxonomy" id="2714937"/>
    <lineage>
        <taxon>Bacteria</taxon>
        <taxon>Bacillati</taxon>
        <taxon>Actinomycetota</taxon>
        <taxon>Actinomycetes</taxon>
        <taxon>Propionibacteriales</taxon>
        <taxon>Propionibacteriaceae</taxon>
        <taxon>Propioniciclava</taxon>
    </lineage>
</organism>
<keyword evidence="10" id="KW-1185">Reference proteome</keyword>
<evidence type="ECO:0000256" key="5">
    <source>
        <dbReference type="ARBA" id="ARBA00022741"/>
    </source>
</evidence>
<evidence type="ECO:0000259" key="8">
    <source>
        <dbReference type="PROSITE" id="PS50893"/>
    </source>
</evidence>
<evidence type="ECO:0000256" key="3">
    <source>
        <dbReference type="ARBA" id="ARBA00022448"/>
    </source>
</evidence>
<keyword evidence="7" id="KW-0472">Membrane</keyword>
<dbReference type="PANTHER" id="PTHR43297">
    <property type="entry name" value="OLIGOPEPTIDE TRANSPORT ATP-BINDING PROTEIN APPD"/>
    <property type="match status" value="1"/>
</dbReference>
<evidence type="ECO:0000256" key="6">
    <source>
        <dbReference type="ARBA" id="ARBA00022840"/>
    </source>
</evidence>